<reference evidence="2" key="6">
    <citation type="submission" date="2004-03" db="EMBL/GenBank/DDBJ databases">
        <authorList>
            <person name="Arakawa T."/>
            <person name="Carninci P."/>
            <person name="Fukuda S."/>
            <person name="Hashizume W."/>
            <person name="Hayashida K."/>
            <person name="Hori F."/>
            <person name="Iida J."/>
            <person name="Imamura K."/>
            <person name="Imotani K."/>
            <person name="Itoh M."/>
            <person name="Kanagawa S."/>
            <person name="Kawai J."/>
            <person name="Kojima M."/>
            <person name="Konno H."/>
            <person name="Murata M."/>
            <person name="Nakamura M."/>
            <person name="Ninomiya N."/>
            <person name="Nishiyori H."/>
            <person name="Nomura K."/>
            <person name="Ohno M."/>
            <person name="Sakazume N."/>
            <person name="Sano H."/>
            <person name="Sasaki D."/>
            <person name="Shibata K."/>
            <person name="Shiraki T."/>
            <person name="Tagami M."/>
            <person name="Tagami Y."/>
            <person name="Waki K."/>
            <person name="Watahiki A."/>
            <person name="Muramatsu M."/>
            <person name="Hayashizaki Y."/>
        </authorList>
    </citation>
    <scope>NUCLEOTIDE SEQUENCE</scope>
    <source>
        <strain evidence="2">C57BL/6J</strain>
        <tissue evidence="2">Inner ear</tissue>
    </source>
</reference>
<reference evidence="2" key="2">
    <citation type="journal article" date="2000" name="Genome Res.">
        <title>Normalization and subtraction of cap-trapper-selected cDNAs to prepare full-length cDNA libraries for rapid discovery of new genes.</title>
        <authorList>
            <person name="Carninci P."/>
            <person name="Shibata Y."/>
            <person name="Hayatsu N."/>
            <person name="Sugahara Y."/>
            <person name="Shibata K."/>
            <person name="Itoh M."/>
            <person name="Konno H."/>
            <person name="Okazaki Y."/>
            <person name="Muramatsu M."/>
            <person name="Hayashizaki Y."/>
        </authorList>
    </citation>
    <scope>NUCLEOTIDE SEQUENCE</scope>
    <source>
        <strain evidence="2">C57BL/6J</strain>
        <tissue evidence="2">Inner ear</tissue>
    </source>
</reference>
<organism evidence="2">
    <name type="scientific">Mus musculus</name>
    <name type="common">Mouse</name>
    <dbReference type="NCBI Taxonomy" id="10090"/>
    <lineage>
        <taxon>Eukaryota</taxon>
        <taxon>Metazoa</taxon>
        <taxon>Chordata</taxon>
        <taxon>Craniata</taxon>
        <taxon>Vertebrata</taxon>
        <taxon>Euteleostomi</taxon>
        <taxon>Mammalia</taxon>
        <taxon>Eutheria</taxon>
        <taxon>Euarchontoglires</taxon>
        <taxon>Glires</taxon>
        <taxon>Rodentia</taxon>
        <taxon>Myomorpha</taxon>
        <taxon>Muroidea</taxon>
        <taxon>Muridae</taxon>
        <taxon>Murinae</taxon>
        <taxon>Mus</taxon>
        <taxon>Mus</taxon>
    </lineage>
</organism>
<sequence>MRSDLEVHLFDRFHLAETSWATLFLAMAGFRYQNTSPPRSKPDHVGPAPGEQSAHESHAARPGRSRRKPCIWTTWLYMRPIRPGRLLSIRCLR</sequence>
<dbReference type="AlphaFoldDB" id="Q3TYY5"/>
<dbReference type="EMBL" id="AK158248">
    <property type="protein sequence ID" value="BAE34425.1"/>
    <property type="molecule type" value="mRNA"/>
</dbReference>
<reference evidence="2" key="3">
    <citation type="journal article" date="2000" name="Genome Res.">
        <title>RIKEN integrated sequence analysis (RISA) system--384-format sequencing pipeline with 384 multicapillary sequencer.</title>
        <authorList>
            <person name="Shibata K."/>
            <person name="Itoh M."/>
            <person name="Aizawa K."/>
            <person name="Nagaoka S."/>
            <person name="Sasaki N."/>
            <person name="Carninci P."/>
            <person name="Konno H."/>
            <person name="Akiyama J."/>
            <person name="Nishi K."/>
            <person name="Kitsunai T."/>
            <person name="Tashiro H."/>
            <person name="Itoh M."/>
            <person name="Sumi N."/>
            <person name="Ishii Y."/>
            <person name="Nakamura S."/>
            <person name="Hazama M."/>
            <person name="Nishine T."/>
            <person name="Harada A."/>
            <person name="Yamamoto R."/>
            <person name="Matsumoto H."/>
            <person name="Sakaguchi S."/>
            <person name="Ikegami T."/>
            <person name="Kashiwagi K."/>
            <person name="Fujiwake S."/>
            <person name="Inoue K."/>
            <person name="Togawa Y."/>
            <person name="Izawa M."/>
            <person name="Ohara E."/>
            <person name="Watahiki M."/>
            <person name="Yoneda Y."/>
            <person name="Ishikawa T."/>
            <person name="Ozawa K."/>
            <person name="Tanaka T."/>
            <person name="Matsuura S."/>
            <person name="Kawai J."/>
            <person name="Okazaki Y."/>
            <person name="Muramatsu M."/>
            <person name="Inoue Y."/>
            <person name="Kira A."/>
            <person name="Hayashizaki Y."/>
        </authorList>
    </citation>
    <scope>NUCLEOTIDE SEQUENCE</scope>
    <source>
        <strain evidence="2">C57BL/6J</strain>
        <tissue evidence="2">Inner ear</tissue>
    </source>
</reference>
<protein>
    <submittedName>
        <fullName evidence="2">Uncharacterized protein</fullName>
    </submittedName>
</protein>
<feature type="region of interest" description="Disordered" evidence="1">
    <location>
        <begin position="35"/>
        <end position="66"/>
    </location>
</feature>
<name>Q3TYY5_MOUSE</name>
<proteinExistence type="evidence at transcript level"/>
<reference evidence="2" key="4">
    <citation type="journal article" date="2001" name="Nature">
        <title>Functional annotation of a full-length mouse cDNA collection.</title>
        <authorList>
            <consortium name="The RIKEN Genome Exploration Research Group Phase II Team and the FANTOM Consortium"/>
        </authorList>
    </citation>
    <scope>NUCLEOTIDE SEQUENCE</scope>
    <source>
        <strain evidence="2">C57BL/6J</strain>
        <tissue evidence="2">Inner ear</tissue>
    </source>
</reference>
<reference evidence="2" key="7">
    <citation type="journal article" date="2005" name="Science">
        <title>The Transcriptional Landscape of the Mammalian Genome.</title>
        <authorList>
            <consortium name="The FANTOM Consortium"/>
            <consortium name="Riken Genome Exploration Research Group and Genome Science Group (Genome Network Project Core Group)"/>
        </authorList>
    </citation>
    <scope>NUCLEOTIDE SEQUENCE</scope>
    <source>
        <strain evidence="2">C57BL/6J</strain>
        <tissue evidence="2">Inner ear</tissue>
    </source>
</reference>
<reference evidence="2" key="5">
    <citation type="journal article" date="2002" name="Nature">
        <title>Analysis of the mouse transcriptome based on functional annotation of 60,770 full-length cDNAs.</title>
        <authorList>
            <consortium name="The FANTOM Consortium and the RIKEN Genome Exploration Research Group Phase I and II Team"/>
        </authorList>
    </citation>
    <scope>NUCLEOTIDE SEQUENCE</scope>
    <source>
        <strain evidence="2">C57BL/6J</strain>
        <tissue evidence="2">Inner ear</tissue>
    </source>
</reference>
<reference evidence="2" key="8">
    <citation type="journal article" date="2005" name="Science">
        <title>Antisense Transcription in the Mammalian Transcriptome.</title>
        <authorList>
            <consortium name="RIKEN Genome Exploration Research Group and Genome Science Group (Genome Network Project Core Group) and the FANTOM Consortium"/>
        </authorList>
    </citation>
    <scope>NUCLEOTIDE SEQUENCE</scope>
    <source>
        <strain evidence="2">C57BL/6J</strain>
        <tissue evidence="2">Inner ear</tissue>
    </source>
</reference>
<reference evidence="2" key="1">
    <citation type="journal article" date="1999" name="Methods Enzymol.">
        <title>High-efficiency full-length cDNA cloning.</title>
        <authorList>
            <person name="Carninci P."/>
            <person name="Hayashizaki Y."/>
        </authorList>
    </citation>
    <scope>NUCLEOTIDE SEQUENCE</scope>
    <source>
        <strain evidence="2">C57BL/6J</strain>
        <tissue evidence="2">Inner ear</tissue>
    </source>
</reference>
<evidence type="ECO:0000256" key="1">
    <source>
        <dbReference type="SAM" id="MobiDB-lite"/>
    </source>
</evidence>
<evidence type="ECO:0000313" key="2">
    <source>
        <dbReference type="EMBL" id="BAE34425.1"/>
    </source>
</evidence>
<accession>Q3TYY5</accession>